<evidence type="ECO:0000313" key="2">
    <source>
        <dbReference type="EMBL" id="DAD85289.1"/>
    </source>
</evidence>
<proteinExistence type="predicted"/>
<accession>A0A8S5MSH9</accession>
<dbReference type="EMBL" id="BK014979">
    <property type="protein sequence ID" value="DAD85289.1"/>
    <property type="molecule type" value="Genomic_DNA"/>
</dbReference>
<sequence>MISSSQIRESDYHLFFAIIRCYSDFCFFISSLSFLFSRNFLSKVNPLKTK</sequence>
<name>A0A8S5MSH9_9CAUD</name>
<keyword evidence="1" id="KW-0472">Membrane</keyword>
<organism evidence="2">
    <name type="scientific">Myoviridae sp. ctk251</name>
    <dbReference type="NCBI Taxonomy" id="2826689"/>
    <lineage>
        <taxon>Viruses</taxon>
        <taxon>Duplodnaviria</taxon>
        <taxon>Heunggongvirae</taxon>
        <taxon>Uroviricota</taxon>
        <taxon>Caudoviricetes</taxon>
    </lineage>
</organism>
<protein>
    <submittedName>
        <fullName evidence="2">Uncharacterized protein</fullName>
    </submittedName>
</protein>
<feature type="transmembrane region" description="Helical" evidence="1">
    <location>
        <begin position="12"/>
        <end position="36"/>
    </location>
</feature>
<evidence type="ECO:0000256" key="1">
    <source>
        <dbReference type="SAM" id="Phobius"/>
    </source>
</evidence>
<keyword evidence="1" id="KW-0812">Transmembrane</keyword>
<keyword evidence="1" id="KW-1133">Transmembrane helix</keyword>
<reference evidence="2" key="1">
    <citation type="journal article" date="2021" name="Proc. Natl. Acad. Sci. U.S.A.">
        <title>A Catalog of Tens of Thousands of Viruses from Human Metagenomes Reveals Hidden Associations with Chronic Diseases.</title>
        <authorList>
            <person name="Tisza M.J."/>
            <person name="Buck C.B."/>
        </authorList>
    </citation>
    <scope>NUCLEOTIDE SEQUENCE</scope>
    <source>
        <strain evidence="2">Ctk251</strain>
    </source>
</reference>